<evidence type="ECO:0000313" key="3">
    <source>
        <dbReference type="Proteomes" id="UP000237749"/>
    </source>
</evidence>
<dbReference type="InterPro" id="IPR025463">
    <property type="entry name" value="DUF4314"/>
</dbReference>
<protein>
    <submittedName>
        <fullName evidence="2">Uncharacterized protein DUF4314</fullName>
    </submittedName>
</protein>
<accession>A0A2S6HSR1</accession>
<gene>
    <name evidence="2" type="ORF">BXY41_106305</name>
</gene>
<dbReference type="AlphaFoldDB" id="A0A2S6HSR1"/>
<evidence type="ECO:0000313" key="2">
    <source>
        <dbReference type="EMBL" id="PPK80714.1"/>
    </source>
</evidence>
<dbReference type="Proteomes" id="UP000237749">
    <property type="component" value="Unassembled WGS sequence"/>
</dbReference>
<keyword evidence="3" id="KW-1185">Reference proteome</keyword>
<sequence>MMKHPEWLKFMKEQYPPGTRIRLIEMNDPYSPVSPGTEGTVNFIDDQCQLHMDWDNGRTLAIIPGEDRFCVIPKQLHTLKLYMPLTVRLYEKNEWGDTENEPMVLDNRTALALENDILATLFKERMPQEAERGLMEYYDEYDSISRNVQSYVFTVEPLNGKLMGVAECRVHGELTAEELDLLKATIIGQAADGFGEGFEQRPIKTSAGEIYVSLWNGVNSWSIMTQEELEQGQKMGGMQLG</sequence>
<dbReference type="Pfam" id="PF14192">
    <property type="entry name" value="DUF4314"/>
    <property type="match status" value="1"/>
</dbReference>
<reference evidence="2 3" key="1">
    <citation type="submission" date="2018-02" db="EMBL/GenBank/DDBJ databases">
        <title>Genomic Encyclopedia of Archaeal and Bacterial Type Strains, Phase II (KMG-II): from individual species to whole genera.</title>
        <authorList>
            <person name="Goeker M."/>
        </authorList>
    </citation>
    <scope>NUCLEOTIDE SEQUENCE [LARGE SCALE GENOMIC DNA]</scope>
    <source>
        <strain evidence="2 3">DSM 3808</strain>
    </source>
</reference>
<proteinExistence type="predicted"/>
<organism evidence="2 3">
    <name type="scientific">Lacrimispora xylanisolvens</name>
    <dbReference type="NCBI Taxonomy" id="384636"/>
    <lineage>
        <taxon>Bacteria</taxon>
        <taxon>Bacillati</taxon>
        <taxon>Bacillota</taxon>
        <taxon>Clostridia</taxon>
        <taxon>Lachnospirales</taxon>
        <taxon>Lachnospiraceae</taxon>
        <taxon>Lacrimispora</taxon>
    </lineage>
</organism>
<feature type="domain" description="DUF4314" evidence="1">
    <location>
        <begin position="4"/>
        <end position="71"/>
    </location>
</feature>
<dbReference type="EMBL" id="PTJA01000006">
    <property type="protein sequence ID" value="PPK80714.1"/>
    <property type="molecule type" value="Genomic_DNA"/>
</dbReference>
<dbReference type="OrthoDB" id="182577at2"/>
<comment type="caution">
    <text evidence="2">The sequence shown here is derived from an EMBL/GenBank/DDBJ whole genome shotgun (WGS) entry which is preliminary data.</text>
</comment>
<name>A0A2S6HSR1_9FIRM</name>
<dbReference type="RefSeq" id="WP_104437388.1">
    <property type="nucleotide sequence ID" value="NZ_PTJA01000006.1"/>
</dbReference>
<evidence type="ECO:0000259" key="1">
    <source>
        <dbReference type="Pfam" id="PF14192"/>
    </source>
</evidence>